<dbReference type="EMBL" id="GGEC01065949">
    <property type="protein sequence ID" value="MBX46433.1"/>
    <property type="molecule type" value="Transcribed_RNA"/>
</dbReference>
<dbReference type="AlphaFoldDB" id="A0A2P2NVG1"/>
<evidence type="ECO:0000313" key="1">
    <source>
        <dbReference type="EMBL" id="MBX46433.1"/>
    </source>
</evidence>
<accession>A0A2P2NVG1</accession>
<proteinExistence type="predicted"/>
<name>A0A2P2NVG1_RHIMU</name>
<protein>
    <submittedName>
        <fullName evidence="1">Uncharacterized protein</fullName>
    </submittedName>
</protein>
<sequence length="35" mass="4198">MLVICFPATYHKLHRFYSDKCVFLGHFHGFLGWLL</sequence>
<organism evidence="1">
    <name type="scientific">Rhizophora mucronata</name>
    <name type="common">Asiatic mangrove</name>
    <dbReference type="NCBI Taxonomy" id="61149"/>
    <lineage>
        <taxon>Eukaryota</taxon>
        <taxon>Viridiplantae</taxon>
        <taxon>Streptophyta</taxon>
        <taxon>Embryophyta</taxon>
        <taxon>Tracheophyta</taxon>
        <taxon>Spermatophyta</taxon>
        <taxon>Magnoliopsida</taxon>
        <taxon>eudicotyledons</taxon>
        <taxon>Gunneridae</taxon>
        <taxon>Pentapetalae</taxon>
        <taxon>rosids</taxon>
        <taxon>fabids</taxon>
        <taxon>Malpighiales</taxon>
        <taxon>Rhizophoraceae</taxon>
        <taxon>Rhizophora</taxon>
    </lineage>
</organism>
<reference evidence="1" key="1">
    <citation type="submission" date="2018-02" db="EMBL/GenBank/DDBJ databases">
        <title>Rhizophora mucronata_Transcriptome.</title>
        <authorList>
            <person name="Meera S.P."/>
            <person name="Sreeshan A."/>
            <person name="Augustine A."/>
        </authorList>
    </citation>
    <scope>NUCLEOTIDE SEQUENCE</scope>
    <source>
        <tissue evidence="1">Leaf</tissue>
    </source>
</reference>